<evidence type="ECO:0000313" key="6">
    <source>
        <dbReference type="EMBL" id="KAF4445310.1"/>
    </source>
</evidence>
<dbReference type="Pfam" id="PF20778">
    <property type="entry name" value="SLS1_C"/>
    <property type="match status" value="1"/>
</dbReference>
<dbReference type="OrthoDB" id="5392646at2759"/>
<evidence type="ECO:0000259" key="3">
    <source>
        <dbReference type="Pfam" id="PF20776"/>
    </source>
</evidence>
<feature type="domain" description="SLS1 C-terminal" evidence="5">
    <location>
        <begin position="582"/>
        <end position="884"/>
    </location>
</feature>
<dbReference type="AlphaFoldDB" id="A0A8H4K7U5"/>
<feature type="region of interest" description="Disordered" evidence="1">
    <location>
        <begin position="1117"/>
        <end position="1165"/>
    </location>
</feature>
<protein>
    <submittedName>
        <fullName evidence="6">Uncharacterized protein</fullName>
    </submittedName>
</protein>
<evidence type="ECO:0000259" key="2">
    <source>
        <dbReference type="Pfam" id="PF14611"/>
    </source>
</evidence>
<feature type="domain" description="SLS1 first KH" evidence="2">
    <location>
        <begin position="403"/>
        <end position="475"/>
    </location>
</feature>
<evidence type="ECO:0000259" key="4">
    <source>
        <dbReference type="Pfam" id="PF20777"/>
    </source>
</evidence>
<organism evidence="6 7">
    <name type="scientific">Fusarium austroafricanum</name>
    <dbReference type="NCBI Taxonomy" id="2364996"/>
    <lineage>
        <taxon>Eukaryota</taxon>
        <taxon>Fungi</taxon>
        <taxon>Dikarya</taxon>
        <taxon>Ascomycota</taxon>
        <taxon>Pezizomycotina</taxon>
        <taxon>Sordariomycetes</taxon>
        <taxon>Hypocreomycetidae</taxon>
        <taxon>Hypocreales</taxon>
        <taxon>Nectriaceae</taxon>
        <taxon>Fusarium</taxon>
        <taxon>Fusarium concolor species complex</taxon>
    </lineage>
</organism>
<feature type="domain" description="SLS1 second KH" evidence="4">
    <location>
        <begin position="480"/>
        <end position="547"/>
    </location>
</feature>
<feature type="region of interest" description="Disordered" evidence="1">
    <location>
        <begin position="26"/>
        <end position="167"/>
    </location>
</feature>
<feature type="compositionally biased region" description="Polar residues" evidence="1">
    <location>
        <begin position="123"/>
        <end position="133"/>
    </location>
</feature>
<evidence type="ECO:0000259" key="5">
    <source>
        <dbReference type="Pfam" id="PF20778"/>
    </source>
</evidence>
<evidence type="ECO:0000256" key="1">
    <source>
        <dbReference type="SAM" id="MobiDB-lite"/>
    </source>
</evidence>
<dbReference type="InterPro" id="IPR048400">
    <property type="entry name" value="SLS1_N"/>
</dbReference>
<feature type="region of interest" description="Disordered" evidence="1">
    <location>
        <begin position="197"/>
        <end position="227"/>
    </location>
</feature>
<dbReference type="InterPro" id="IPR032741">
    <property type="entry name" value="Sls1_KH-1"/>
</dbReference>
<feature type="compositionally biased region" description="Basic and acidic residues" evidence="1">
    <location>
        <begin position="215"/>
        <end position="227"/>
    </location>
</feature>
<feature type="compositionally biased region" description="Acidic residues" evidence="1">
    <location>
        <begin position="202"/>
        <end position="214"/>
    </location>
</feature>
<reference evidence="6" key="1">
    <citation type="submission" date="2020-01" db="EMBL/GenBank/DDBJ databases">
        <title>Identification and distribution of gene clusters putatively required for synthesis of sphingolipid metabolism inhibitors in phylogenetically diverse species of the filamentous fungus Fusarium.</title>
        <authorList>
            <person name="Kim H.-S."/>
            <person name="Busman M."/>
            <person name="Brown D.W."/>
            <person name="Divon H."/>
            <person name="Uhlig S."/>
            <person name="Proctor R.H."/>
        </authorList>
    </citation>
    <scope>NUCLEOTIDE SEQUENCE</scope>
    <source>
        <strain evidence="6">NRRL 53441</strain>
    </source>
</reference>
<evidence type="ECO:0000313" key="7">
    <source>
        <dbReference type="Proteomes" id="UP000605986"/>
    </source>
</evidence>
<feature type="compositionally biased region" description="Gly residues" evidence="1">
    <location>
        <begin position="1156"/>
        <end position="1165"/>
    </location>
</feature>
<comment type="caution">
    <text evidence="6">The sequence shown here is derived from an EMBL/GenBank/DDBJ whole genome shotgun (WGS) entry which is preliminary data.</text>
</comment>
<keyword evidence="7" id="KW-1185">Reference proteome</keyword>
<dbReference type="GO" id="GO:0005743">
    <property type="term" value="C:mitochondrial inner membrane"/>
    <property type="evidence" value="ECO:0007669"/>
    <property type="project" value="InterPro"/>
</dbReference>
<name>A0A8H4K7U5_9HYPO</name>
<feature type="compositionally biased region" description="Basic and acidic residues" evidence="1">
    <location>
        <begin position="931"/>
        <end position="960"/>
    </location>
</feature>
<sequence length="1165" mass="130511">MISRAARVPRICLACRFGLITQRSAGLGFRPNPVREGLGRRSYTSEIGNTRDGKADPFITNSNTSETRAKEVGVEEEPRESPTESKDATSTTNSPSTAETDSGSTRPSEEPQLDIDLNLDPVPNSTAASTSELSPEKPVDSGPTELDDLVNESSPPPPRKPNYGITDLPELSELSSKQSSESDQFDLDDLIGGPAKRKAENAEFEMSELPELGDDIERSRDGFRDDSMTLPKSRFRDLLMHDESLGVSTLGLPADAIIINNPNRTRIERPAPTIINAEPMDNTKVDWEKLVLDENAEPGTDEIMANIEELRPDSRILRLADIDKLLEALCNGFTITQLREYHKARKPESKDPDFVDYHWISESIPWTSVNSFQLRGNDKTTIAQKIVFDKWKIEVQEHADDLGKAFIWMAPNIFPFLTYGPNNIGRLLWELRRDFLVGEDEKLTLHTPKCRLNITAKKSTAYGILAHINQAVERMKSRVINITPYLSKASSNLKTSELKELGRLTKTSIESFREGNQEKFLVSWMPKSSETPTETEDVADTVFRLLVGRVVPGSHNFLQCIPSQGEDEISGQLVQVQRHSRAMSWRDKLNKWLRVVAPIEKSTQPSPLNLTASASLPESKVPLTGNKDATTATFGHILHPEAGTSIKSLFRKRRILAPLIPHPAAFSALKPDDDQPLKETTTIVMHLVPHIDGNKGRSGATKKSVEDPAVCIRIPVHPDADLTNFEIPKDMTAECYVPWHVNDVLLPTEAVDVRLEHKRSFALKVVHPGLKKFLETSQLNLLEGELRTPSQATLSIPGSWINGSRSGNSNTKKRDVLYEFRGTEIHQTVEMPWRGHTLRYSSIEAGQHGGQRQEITLQAGTPDEDRVAFQGERRETFLQLVEDMATGKYFSWSEGYKSIKNRQLEDYSYNLPEEELTEDIIVDKDKFDSRGRVRQPENKRLKRERKEKEKREKEEKEKKQSSPQPPEAGTFDDIDAMLAAENGPTPEIETDNMSKPDYDVPIVEGGNTHELIKFLDKYARPKAFLDENNNQVYGVDAASRYNSASEETRQEVLNEYFTIPEPSPAPEKPAAKKPAPKQTNKSKSKSIKYTLPDLPEKPKSQKAVDPFAAQFASRVTAKNRVADPGAATGFFGDLPPEPKEKGGKRIWYQRTRNGGRRGAGGARKR</sequence>
<dbReference type="Pfam" id="PF20777">
    <property type="entry name" value="KH_SLS1_2"/>
    <property type="match status" value="1"/>
</dbReference>
<feature type="region of interest" description="Disordered" evidence="1">
    <location>
        <begin position="173"/>
        <end position="192"/>
    </location>
</feature>
<gene>
    <name evidence="6" type="ORF">F53441_10922</name>
</gene>
<dbReference type="Pfam" id="PF14611">
    <property type="entry name" value="KH_SLS1_1"/>
    <property type="match status" value="1"/>
</dbReference>
<feature type="compositionally biased region" description="Polar residues" evidence="1">
    <location>
        <begin position="88"/>
        <end position="106"/>
    </location>
</feature>
<feature type="region of interest" description="Disordered" evidence="1">
    <location>
        <begin position="1040"/>
        <end position="1105"/>
    </location>
</feature>
<dbReference type="Proteomes" id="UP000605986">
    <property type="component" value="Unassembled WGS sequence"/>
</dbReference>
<feature type="compositionally biased region" description="Low complexity" evidence="1">
    <location>
        <begin position="173"/>
        <end position="182"/>
    </location>
</feature>
<dbReference type="Pfam" id="PF20776">
    <property type="entry name" value="SLS1_N"/>
    <property type="match status" value="1"/>
</dbReference>
<feature type="domain" description="SLS1 N-terminal" evidence="3">
    <location>
        <begin position="297"/>
        <end position="396"/>
    </location>
</feature>
<dbReference type="EMBL" id="JAADJG010000530">
    <property type="protein sequence ID" value="KAF4445310.1"/>
    <property type="molecule type" value="Genomic_DNA"/>
</dbReference>
<dbReference type="InterPro" id="IPR048748">
    <property type="entry name" value="SLS1_KH2"/>
</dbReference>
<proteinExistence type="predicted"/>
<accession>A0A8H4K7U5</accession>
<feature type="region of interest" description="Disordered" evidence="1">
    <location>
        <begin position="931"/>
        <end position="1001"/>
    </location>
</feature>
<dbReference type="InterPro" id="IPR048401">
    <property type="entry name" value="SLS1_C"/>
</dbReference>